<dbReference type="eggNOG" id="COG1279">
    <property type="taxonomic scope" value="Bacteria"/>
</dbReference>
<reference evidence="7 8" key="2">
    <citation type="submission" date="2009-02" db="EMBL/GenBank/DDBJ databases">
        <title>Draft genome sequence of Clostridium methylpentosum (DSM 5476).</title>
        <authorList>
            <person name="Sudarsanam P."/>
            <person name="Ley R."/>
            <person name="Guruge J."/>
            <person name="Turnbaugh P.J."/>
            <person name="Mahowald M."/>
            <person name="Liep D."/>
            <person name="Gordon J."/>
        </authorList>
    </citation>
    <scope>NUCLEOTIDE SEQUENCE [LARGE SCALE GENOMIC DNA]</scope>
    <source>
        <strain evidence="7 8">DSM 5476</strain>
    </source>
</reference>
<dbReference type="AlphaFoldDB" id="C0EDB5"/>
<dbReference type="GO" id="GO:0005886">
    <property type="term" value="C:plasma membrane"/>
    <property type="evidence" value="ECO:0007669"/>
    <property type="project" value="UniProtKB-SubCell"/>
</dbReference>
<feature type="transmembrane region" description="Helical" evidence="6">
    <location>
        <begin position="185"/>
        <end position="203"/>
    </location>
</feature>
<dbReference type="Proteomes" id="UP000003340">
    <property type="component" value="Unassembled WGS sequence"/>
</dbReference>
<feature type="transmembrane region" description="Helical" evidence="6">
    <location>
        <begin position="73"/>
        <end position="91"/>
    </location>
</feature>
<evidence type="ECO:0000256" key="6">
    <source>
        <dbReference type="SAM" id="Phobius"/>
    </source>
</evidence>
<dbReference type="HOGENOM" id="CLU_087840_1_1_9"/>
<evidence type="ECO:0000256" key="4">
    <source>
        <dbReference type="ARBA" id="ARBA00022989"/>
    </source>
</evidence>
<feature type="transmembrane region" description="Helical" evidence="6">
    <location>
        <begin position="146"/>
        <end position="165"/>
    </location>
</feature>
<keyword evidence="8" id="KW-1185">Reference proteome</keyword>
<dbReference type="PANTHER" id="PTHR30086">
    <property type="entry name" value="ARGININE EXPORTER PROTEIN ARGO"/>
    <property type="match status" value="1"/>
</dbReference>
<comment type="caution">
    <text evidence="7">The sequence shown here is derived from an EMBL/GenBank/DDBJ whole genome shotgun (WGS) entry which is preliminary data.</text>
</comment>
<accession>C0EDB5</accession>
<evidence type="ECO:0000313" key="8">
    <source>
        <dbReference type="Proteomes" id="UP000003340"/>
    </source>
</evidence>
<name>C0EDB5_9FIRM</name>
<keyword evidence="2" id="KW-1003">Cell membrane</keyword>
<dbReference type="GO" id="GO:0015171">
    <property type="term" value="F:amino acid transmembrane transporter activity"/>
    <property type="evidence" value="ECO:0007669"/>
    <property type="project" value="TreeGrafter"/>
</dbReference>
<dbReference type="Pfam" id="PF01810">
    <property type="entry name" value="LysE"/>
    <property type="match status" value="1"/>
</dbReference>
<evidence type="ECO:0000256" key="1">
    <source>
        <dbReference type="ARBA" id="ARBA00004651"/>
    </source>
</evidence>
<protein>
    <submittedName>
        <fullName evidence="7">Translocator protein, LysE family</fullName>
    </submittedName>
</protein>
<comment type="subcellular location">
    <subcellularLocation>
        <location evidence="1">Cell membrane</location>
        <topology evidence="1">Multi-pass membrane protein</topology>
    </subcellularLocation>
</comment>
<reference evidence="7 8" key="1">
    <citation type="submission" date="2009-01" db="EMBL/GenBank/DDBJ databases">
        <authorList>
            <person name="Fulton L."/>
            <person name="Clifton S."/>
            <person name="Fulton B."/>
            <person name="Xu J."/>
            <person name="Minx P."/>
            <person name="Pepin K.H."/>
            <person name="Johnson M."/>
            <person name="Bhonagiri V."/>
            <person name="Nash W.E."/>
            <person name="Mardis E.R."/>
            <person name="Wilson R.K."/>
        </authorList>
    </citation>
    <scope>NUCLEOTIDE SEQUENCE [LARGE SCALE GENOMIC DNA]</scope>
    <source>
        <strain evidence="7 8">DSM 5476</strain>
    </source>
</reference>
<evidence type="ECO:0000256" key="2">
    <source>
        <dbReference type="ARBA" id="ARBA00022475"/>
    </source>
</evidence>
<evidence type="ECO:0000256" key="3">
    <source>
        <dbReference type="ARBA" id="ARBA00022692"/>
    </source>
</evidence>
<gene>
    <name evidence="7" type="ORF">CLOSTMETH_01842</name>
</gene>
<dbReference type="PANTHER" id="PTHR30086:SF20">
    <property type="entry name" value="ARGININE EXPORTER PROTEIN ARGO-RELATED"/>
    <property type="match status" value="1"/>
</dbReference>
<sequence>MIGFLLRGILIGLLFGVPAGAVGAMTVQRTWSSGVKAGLLTGLGSSVADCFYASVGAFGLTLISEFLLKGQDIIHCIGGVLILAMGIGLLLKKGSGRVKEAEASDYLRMFFSSFAVGITNPAAIITFLLAFSWFGITAETGLLKGILLVGGVFLGTFIWWGILAAATEALKKKAKQIDLTKLNKVFGAILSLLGAAVLIGFFSEISSMT</sequence>
<keyword evidence="5 6" id="KW-0472">Membrane</keyword>
<feature type="transmembrane region" description="Helical" evidence="6">
    <location>
        <begin position="111"/>
        <end position="134"/>
    </location>
</feature>
<evidence type="ECO:0000313" key="7">
    <source>
        <dbReference type="EMBL" id="EEG30501.1"/>
    </source>
</evidence>
<feature type="transmembrane region" description="Helical" evidence="6">
    <location>
        <begin position="39"/>
        <end position="61"/>
    </location>
</feature>
<dbReference type="STRING" id="537013.CLOSTMETH_01842"/>
<proteinExistence type="predicted"/>
<organism evidence="7 8">
    <name type="scientific">[Clostridium] methylpentosum DSM 5476</name>
    <dbReference type="NCBI Taxonomy" id="537013"/>
    <lineage>
        <taxon>Bacteria</taxon>
        <taxon>Bacillati</taxon>
        <taxon>Bacillota</taxon>
        <taxon>Clostridia</taxon>
        <taxon>Eubacteriales</taxon>
        <taxon>Oscillospiraceae</taxon>
        <taxon>Oscillospiraceae incertae sedis</taxon>
    </lineage>
</organism>
<keyword evidence="3 6" id="KW-0812">Transmembrane</keyword>
<dbReference type="InterPro" id="IPR001123">
    <property type="entry name" value="LeuE-type"/>
</dbReference>
<evidence type="ECO:0000256" key="5">
    <source>
        <dbReference type="ARBA" id="ARBA00023136"/>
    </source>
</evidence>
<keyword evidence="4 6" id="KW-1133">Transmembrane helix</keyword>
<dbReference type="EMBL" id="ACEC01000061">
    <property type="protein sequence ID" value="EEG30501.1"/>
    <property type="molecule type" value="Genomic_DNA"/>
</dbReference>